<dbReference type="RefSeq" id="XP_040930075.1">
    <property type="nucleotide sequence ID" value="XM_041074141.1"/>
</dbReference>
<proteinExistence type="predicted"/>
<dbReference type="Proteomes" id="UP000818029">
    <property type="component" value="Chromosome A07"/>
</dbReference>
<protein>
    <recommendedName>
        <fullName evidence="4">Gag-Pol polyprotein</fullName>
    </recommendedName>
</protein>
<evidence type="ECO:0000256" key="1">
    <source>
        <dbReference type="SAM" id="MobiDB-lite"/>
    </source>
</evidence>
<gene>
    <name evidence="3" type="primary">LOC121203701</name>
</gene>
<dbReference type="InterPro" id="IPR032567">
    <property type="entry name" value="RTL1-rel"/>
</dbReference>
<reference evidence="3" key="2">
    <citation type="submission" date="2025-08" db="UniProtKB">
        <authorList>
            <consortium name="RefSeq"/>
        </authorList>
    </citation>
    <scope>IDENTIFICATION</scope>
</reference>
<reference evidence="2" key="1">
    <citation type="journal article" date="2020" name="Nat. Genet.">
        <title>Genomic diversifications of five Gossypium allopolyploid species and their impact on cotton improvement.</title>
        <authorList>
            <person name="Chen Z.J."/>
            <person name="Sreedasyam A."/>
            <person name="Ando A."/>
            <person name="Song Q."/>
            <person name="De Santiago L.M."/>
            <person name="Hulse-Kemp A.M."/>
            <person name="Ding M."/>
            <person name="Ye W."/>
            <person name="Kirkbride R.C."/>
            <person name="Jenkins J."/>
            <person name="Plott C."/>
            <person name="Lovell J."/>
            <person name="Lin Y.M."/>
            <person name="Vaughn R."/>
            <person name="Liu B."/>
            <person name="Simpson S."/>
            <person name="Scheffler B.E."/>
            <person name="Wen L."/>
            <person name="Saski C.A."/>
            <person name="Grover C.E."/>
            <person name="Hu G."/>
            <person name="Conover J.L."/>
            <person name="Carlson J.W."/>
            <person name="Shu S."/>
            <person name="Boston L.B."/>
            <person name="Williams M."/>
            <person name="Peterson D.G."/>
            <person name="McGee K."/>
            <person name="Jones D.C."/>
            <person name="Wendel J.F."/>
            <person name="Stelly D.M."/>
            <person name="Grimwood J."/>
            <person name="Schmutz J."/>
        </authorList>
    </citation>
    <scope>NUCLEOTIDE SEQUENCE [LARGE SCALE GENOMIC DNA]</scope>
    <source>
        <strain evidence="2">cv. TM-1</strain>
    </source>
</reference>
<feature type="region of interest" description="Disordered" evidence="1">
    <location>
        <begin position="39"/>
        <end position="111"/>
    </location>
</feature>
<dbReference type="PANTHER" id="PTHR15503:SF45">
    <property type="entry name" value="RNA-DIRECTED DNA POLYMERASE HOMOLOG"/>
    <property type="match status" value="1"/>
</dbReference>
<accession>A0ABM2YL03</accession>
<organism evidence="2 3">
    <name type="scientific">Gossypium hirsutum</name>
    <name type="common">Upland cotton</name>
    <name type="synonym">Gossypium mexicanum</name>
    <dbReference type="NCBI Taxonomy" id="3635"/>
    <lineage>
        <taxon>Eukaryota</taxon>
        <taxon>Viridiplantae</taxon>
        <taxon>Streptophyta</taxon>
        <taxon>Embryophyta</taxon>
        <taxon>Tracheophyta</taxon>
        <taxon>Spermatophyta</taxon>
        <taxon>Magnoliopsida</taxon>
        <taxon>eudicotyledons</taxon>
        <taxon>Gunneridae</taxon>
        <taxon>Pentapetalae</taxon>
        <taxon>rosids</taxon>
        <taxon>malvids</taxon>
        <taxon>Malvales</taxon>
        <taxon>Malvaceae</taxon>
        <taxon>Malvoideae</taxon>
        <taxon>Gossypium</taxon>
    </lineage>
</organism>
<dbReference type="Pfam" id="PF08284">
    <property type="entry name" value="RVP_2"/>
    <property type="match status" value="2"/>
</dbReference>
<feature type="compositionally biased region" description="Basic and acidic residues" evidence="1">
    <location>
        <begin position="39"/>
        <end position="51"/>
    </location>
</feature>
<dbReference type="PANTHER" id="PTHR15503">
    <property type="entry name" value="LDOC1 RELATED"/>
    <property type="match status" value="1"/>
</dbReference>
<evidence type="ECO:0008006" key="4">
    <source>
        <dbReference type="Google" id="ProtNLM"/>
    </source>
</evidence>
<feature type="compositionally biased region" description="Basic residues" evidence="1">
    <location>
        <begin position="52"/>
        <end position="69"/>
    </location>
</feature>
<evidence type="ECO:0000313" key="2">
    <source>
        <dbReference type="Proteomes" id="UP000818029"/>
    </source>
</evidence>
<sequence length="369" mass="41605">MCKRFEEGLNEEIKLLIGILEIREFATLVDHAKKAEELNNERKQAKRDARVSSKRSSGRVHSFPTKKLRSHQERSTSSVGYLGKARSSKRHNPKSYSYGRPPRHLESASDSQIVAKDATGKSDARAPARTYVIRTQEDAYALNVITGTLSIYNTRVIALTDPGSTHLYICIKLVSSMDMSVEPTKFVIKVSNLLLDQGAKDIFVRSKTRAPAYSYAIRAKEEAVAPDVIVDTFYLFNVTMYTLIDLGSTHSYICTVLVTEKKLPVESTKYDIQKRIDLKCQTGEIISVESDRPNNVVRIILAISTQRLIRKGSEEFLAYILDTRDPELKVTDLPPDREVEFVIDLAPRTASVSISLYRMTPTELKELKV</sequence>
<name>A0ABM2YL03_GOSHI</name>
<dbReference type="GeneID" id="121203701"/>
<keyword evidence="2" id="KW-1185">Reference proteome</keyword>
<evidence type="ECO:0000313" key="3">
    <source>
        <dbReference type="RefSeq" id="XP_040930075.1"/>
    </source>
</evidence>